<organism evidence="1 2">
    <name type="scientific">Eiseniibacteriota bacterium</name>
    <dbReference type="NCBI Taxonomy" id="2212470"/>
    <lineage>
        <taxon>Bacteria</taxon>
        <taxon>Candidatus Eiseniibacteriota</taxon>
    </lineage>
</organism>
<protein>
    <submittedName>
        <fullName evidence="1">Uncharacterized protein</fullName>
    </submittedName>
</protein>
<evidence type="ECO:0000313" key="1">
    <source>
        <dbReference type="EMBL" id="TMQ61528.1"/>
    </source>
</evidence>
<gene>
    <name evidence="1" type="ORF">E6K78_12700</name>
</gene>
<proteinExistence type="predicted"/>
<dbReference type="EMBL" id="VBOY01000172">
    <property type="protein sequence ID" value="TMQ61528.1"/>
    <property type="molecule type" value="Genomic_DNA"/>
</dbReference>
<sequence>MPRDPEQQGRLVAGVYASVAFRLFRDIVEAGVLPAGDAAATERARAEWGCFALYACVRGLVAGSGFHRETALALDTLHAQVLAASIEAAST</sequence>
<accession>A0A538TD29</accession>
<evidence type="ECO:0000313" key="2">
    <source>
        <dbReference type="Proteomes" id="UP000316609"/>
    </source>
</evidence>
<reference evidence="1 2" key="1">
    <citation type="journal article" date="2019" name="Nat. Microbiol.">
        <title>Mediterranean grassland soil C-N compound turnover is dependent on rainfall and depth, and is mediated by genomically divergent microorganisms.</title>
        <authorList>
            <person name="Diamond S."/>
            <person name="Andeer P.F."/>
            <person name="Li Z."/>
            <person name="Crits-Christoph A."/>
            <person name="Burstein D."/>
            <person name="Anantharaman K."/>
            <person name="Lane K.R."/>
            <person name="Thomas B.C."/>
            <person name="Pan C."/>
            <person name="Northen T.R."/>
            <person name="Banfield J.F."/>
        </authorList>
    </citation>
    <scope>NUCLEOTIDE SEQUENCE [LARGE SCALE GENOMIC DNA]</scope>
    <source>
        <strain evidence="1">WS_8</strain>
    </source>
</reference>
<dbReference type="AlphaFoldDB" id="A0A538TD29"/>
<comment type="caution">
    <text evidence="1">The sequence shown here is derived from an EMBL/GenBank/DDBJ whole genome shotgun (WGS) entry which is preliminary data.</text>
</comment>
<dbReference type="Proteomes" id="UP000316609">
    <property type="component" value="Unassembled WGS sequence"/>
</dbReference>
<name>A0A538TD29_UNCEI</name>